<evidence type="ECO:0000313" key="2">
    <source>
        <dbReference type="Proteomes" id="UP001591681"/>
    </source>
</evidence>
<dbReference type="PANTHER" id="PTHR11439">
    <property type="entry name" value="GAG-POL-RELATED RETROTRANSPOSON"/>
    <property type="match status" value="1"/>
</dbReference>
<dbReference type="AlphaFoldDB" id="A0ABD1JLP5"/>
<dbReference type="EMBL" id="JBHFQA010000014">
    <property type="protein sequence ID" value="KAL2088069.1"/>
    <property type="molecule type" value="Genomic_DNA"/>
</dbReference>
<keyword evidence="2" id="KW-1185">Reference proteome</keyword>
<comment type="caution">
    <text evidence="1">The sequence shown here is derived from an EMBL/GenBank/DDBJ whole genome shotgun (WGS) entry which is preliminary data.</text>
</comment>
<evidence type="ECO:0000313" key="1">
    <source>
        <dbReference type="EMBL" id="KAL2088069.1"/>
    </source>
</evidence>
<evidence type="ECO:0008006" key="3">
    <source>
        <dbReference type="Google" id="ProtNLM"/>
    </source>
</evidence>
<name>A0ABD1JLP5_9TELE</name>
<accession>A0ABD1JLP5</accession>
<dbReference type="PANTHER" id="PTHR11439:SF483">
    <property type="entry name" value="PEPTIDE SYNTHASE GLIP-LIKE, PUTATIVE (AFU_ORTHOLOGUE AFUA_3G12920)-RELATED"/>
    <property type="match status" value="1"/>
</dbReference>
<proteinExistence type="predicted"/>
<reference evidence="1 2" key="1">
    <citation type="submission" date="2024-09" db="EMBL/GenBank/DDBJ databases">
        <title>A chromosome-level genome assembly of Gray's grenadier anchovy, Coilia grayii.</title>
        <authorList>
            <person name="Fu Z."/>
        </authorList>
    </citation>
    <scope>NUCLEOTIDE SEQUENCE [LARGE SCALE GENOMIC DNA]</scope>
    <source>
        <strain evidence="1">G4</strain>
        <tissue evidence="1">Muscle</tissue>
    </source>
</reference>
<dbReference type="Proteomes" id="UP001591681">
    <property type="component" value="Unassembled WGS sequence"/>
</dbReference>
<dbReference type="SUPFAM" id="SSF56672">
    <property type="entry name" value="DNA/RNA polymerases"/>
    <property type="match status" value="1"/>
</dbReference>
<gene>
    <name evidence="1" type="ORF">ACEWY4_016897</name>
</gene>
<dbReference type="CDD" id="cd09272">
    <property type="entry name" value="RNase_HI_RT_Ty1"/>
    <property type="match status" value="1"/>
</dbReference>
<dbReference type="InterPro" id="IPR043502">
    <property type="entry name" value="DNA/RNA_pol_sf"/>
</dbReference>
<sequence>MKDMSELSYILDISVIQDKNCLFLHQKHYIEAILQRYGMDKANPIATPADTNMKLKKNDGVSKPVDPCTYQSMVGSLLYAAMATRPDIAQAVSVVSKFNASPNAAHLTAVKRILCYLKGTLNLTLAQYERSDSGTLVGFSDADWGGDQDDRRSTTGNVFLLGGGAVSWLSKKQATVALSTAEAEYVALSQAAQECTWLTRLLSVLGMDATPVVILEDNQGAIAIGKNPVDHSRTKHIDIRYHYIRECVQKGQIQLQYCPTDDMKADILTKPLAKQKFEYLRREIGLCNV</sequence>
<organism evidence="1 2">
    <name type="scientific">Coilia grayii</name>
    <name type="common">Gray's grenadier anchovy</name>
    <dbReference type="NCBI Taxonomy" id="363190"/>
    <lineage>
        <taxon>Eukaryota</taxon>
        <taxon>Metazoa</taxon>
        <taxon>Chordata</taxon>
        <taxon>Craniata</taxon>
        <taxon>Vertebrata</taxon>
        <taxon>Euteleostomi</taxon>
        <taxon>Actinopterygii</taxon>
        <taxon>Neopterygii</taxon>
        <taxon>Teleostei</taxon>
        <taxon>Clupei</taxon>
        <taxon>Clupeiformes</taxon>
        <taxon>Clupeoidei</taxon>
        <taxon>Engraulidae</taxon>
        <taxon>Coilinae</taxon>
        <taxon>Coilia</taxon>
    </lineage>
</organism>
<protein>
    <recommendedName>
        <fullName evidence="3">Reverse transcriptase Ty1/copia-type domain-containing protein</fullName>
    </recommendedName>
</protein>